<reference evidence="1" key="2">
    <citation type="journal article" date="2015" name="Fish Shellfish Immunol.">
        <title>Early steps in the European eel (Anguilla anguilla)-Vibrio vulnificus interaction in the gills: Role of the RtxA13 toxin.</title>
        <authorList>
            <person name="Callol A."/>
            <person name="Pajuelo D."/>
            <person name="Ebbesson L."/>
            <person name="Teles M."/>
            <person name="MacKenzie S."/>
            <person name="Amaro C."/>
        </authorList>
    </citation>
    <scope>NUCLEOTIDE SEQUENCE</scope>
</reference>
<accession>A0A0E9QR02</accession>
<protein>
    <submittedName>
        <fullName evidence="1">Uncharacterized protein</fullName>
    </submittedName>
</protein>
<sequence>MKDAQLLIFFRVFF</sequence>
<evidence type="ECO:0000313" key="1">
    <source>
        <dbReference type="EMBL" id="JAH18700.1"/>
    </source>
</evidence>
<proteinExistence type="predicted"/>
<organism evidence="1">
    <name type="scientific">Anguilla anguilla</name>
    <name type="common">European freshwater eel</name>
    <name type="synonym">Muraena anguilla</name>
    <dbReference type="NCBI Taxonomy" id="7936"/>
    <lineage>
        <taxon>Eukaryota</taxon>
        <taxon>Metazoa</taxon>
        <taxon>Chordata</taxon>
        <taxon>Craniata</taxon>
        <taxon>Vertebrata</taxon>
        <taxon>Euteleostomi</taxon>
        <taxon>Actinopterygii</taxon>
        <taxon>Neopterygii</taxon>
        <taxon>Teleostei</taxon>
        <taxon>Anguilliformes</taxon>
        <taxon>Anguillidae</taxon>
        <taxon>Anguilla</taxon>
    </lineage>
</organism>
<name>A0A0E9QR02_ANGAN</name>
<reference evidence="1" key="1">
    <citation type="submission" date="2014-11" db="EMBL/GenBank/DDBJ databases">
        <authorList>
            <person name="Amaro Gonzalez C."/>
        </authorList>
    </citation>
    <scope>NUCLEOTIDE SEQUENCE</scope>
</reference>
<dbReference type="EMBL" id="GBXM01089877">
    <property type="protein sequence ID" value="JAH18700.1"/>
    <property type="molecule type" value="Transcribed_RNA"/>
</dbReference>